<sequence length="80" mass="8935">MISCSDYDYIEIVCLFNYPIQLTLKNGDCIIGTALDTARNDAREECIKLNVAGKDTLVVLDLIAKLRVTVDNPHFVEVAF</sequence>
<dbReference type="InterPro" id="IPR023534">
    <property type="entry name" value="Rof/RNase_P-like"/>
</dbReference>
<dbReference type="STRING" id="1328313.DS2_03110"/>
<organism evidence="1 2">
    <name type="scientific">Catenovulum agarivorans DS-2</name>
    <dbReference type="NCBI Taxonomy" id="1328313"/>
    <lineage>
        <taxon>Bacteria</taxon>
        <taxon>Pseudomonadati</taxon>
        <taxon>Pseudomonadota</taxon>
        <taxon>Gammaproteobacteria</taxon>
        <taxon>Alteromonadales</taxon>
        <taxon>Alteromonadaceae</taxon>
        <taxon>Catenovulum</taxon>
    </lineage>
</organism>
<dbReference type="AlphaFoldDB" id="W7QFT2"/>
<dbReference type="InterPro" id="IPR009778">
    <property type="entry name" value="ROF"/>
</dbReference>
<comment type="caution">
    <text evidence="1">The sequence shown here is derived from an EMBL/GenBank/DDBJ whole genome shotgun (WGS) entry which is preliminary data.</text>
</comment>
<dbReference type="Pfam" id="PF07073">
    <property type="entry name" value="ROF"/>
    <property type="match status" value="1"/>
</dbReference>
<dbReference type="Gene3D" id="2.30.30.400">
    <property type="entry name" value="Rof-like"/>
    <property type="match status" value="1"/>
</dbReference>
<keyword evidence="2" id="KW-1185">Reference proteome</keyword>
<dbReference type="RefSeq" id="WP_035013156.1">
    <property type="nucleotide sequence ID" value="NZ_ARZY01000003.1"/>
</dbReference>
<dbReference type="OrthoDB" id="5344363at2"/>
<gene>
    <name evidence="1" type="ORF">DS2_03110</name>
</gene>
<evidence type="ECO:0000313" key="2">
    <source>
        <dbReference type="Proteomes" id="UP000019276"/>
    </source>
</evidence>
<protein>
    <submittedName>
        <fullName evidence="1">Uncharacterized protein</fullName>
    </submittedName>
</protein>
<reference evidence="1 2" key="1">
    <citation type="journal article" date="2014" name="Genome Announc.">
        <title>Draft Genome Sequence of the Agar-Degrading Bacterium Catenovulum sp. Strain DS-2, Isolated from Intestines of Haliotis diversicolor.</title>
        <authorList>
            <person name="Shan D."/>
            <person name="Li X."/>
            <person name="Gu Z."/>
            <person name="Wei G."/>
            <person name="Gao Z."/>
            <person name="Shao Z."/>
        </authorList>
    </citation>
    <scope>NUCLEOTIDE SEQUENCE [LARGE SCALE GENOMIC DNA]</scope>
    <source>
        <strain evidence="1 2">DS-2</strain>
    </source>
</reference>
<dbReference type="eggNOG" id="COG4568">
    <property type="taxonomic scope" value="Bacteria"/>
</dbReference>
<proteinExistence type="predicted"/>
<dbReference type="Proteomes" id="UP000019276">
    <property type="component" value="Unassembled WGS sequence"/>
</dbReference>
<evidence type="ECO:0000313" key="1">
    <source>
        <dbReference type="EMBL" id="EWH11779.1"/>
    </source>
</evidence>
<dbReference type="SUPFAM" id="SSF101744">
    <property type="entry name" value="Rof/RNase P subunit-like"/>
    <property type="match status" value="1"/>
</dbReference>
<dbReference type="EMBL" id="ARZY01000003">
    <property type="protein sequence ID" value="EWH11779.1"/>
    <property type="molecule type" value="Genomic_DNA"/>
</dbReference>
<accession>W7QFT2</accession>
<name>W7QFT2_9ALTE</name>
<dbReference type="InterPro" id="IPR038626">
    <property type="entry name" value="Rof-like_sf"/>
</dbReference>